<protein>
    <submittedName>
        <fullName evidence="6">RpiR family transcriptional regulator</fullName>
    </submittedName>
</protein>
<name>A0A076EV51_RHOOP</name>
<dbReference type="InterPro" id="IPR046348">
    <property type="entry name" value="SIS_dom_sf"/>
</dbReference>
<gene>
    <name evidence="6" type="ORF">EP51_22445</name>
</gene>
<dbReference type="RefSeq" id="WP_037235995.1">
    <property type="nucleotide sequence ID" value="NZ_CP008947.1"/>
</dbReference>
<feature type="domain" description="HTH rpiR-type" evidence="4">
    <location>
        <begin position="11"/>
        <end position="87"/>
    </location>
</feature>
<dbReference type="GO" id="GO:0097367">
    <property type="term" value="F:carbohydrate derivative binding"/>
    <property type="evidence" value="ECO:0007669"/>
    <property type="project" value="InterPro"/>
</dbReference>
<dbReference type="InterPro" id="IPR047640">
    <property type="entry name" value="RpiR-like"/>
</dbReference>
<dbReference type="PROSITE" id="PS51464">
    <property type="entry name" value="SIS"/>
    <property type="match status" value="1"/>
</dbReference>
<keyword evidence="2" id="KW-0238">DNA-binding</keyword>
<evidence type="ECO:0000256" key="1">
    <source>
        <dbReference type="ARBA" id="ARBA00023015"/>
    </source>
</evidence>
<evidence type="ECO:0000256" key="2">
    <source>
        <dbReference type="ARBA" id="ARBA00023125"/>
    </source>
</evidence>
<proteinExistence type="predicted"/>
<evidence type="ECO:0000259" key="5">
    <source>
        <dbReference type="PROSITE" id="PS51464"/>
    </source>
</evidence>
<dbReference type="SUPFAM" id="SSF53697">
    <property type="entry name" value="SIS domain"/>
    <property type="match status" value="1"/>
</dbReference>
<sequence>MTASPIDPPVGATLSAIRAVAPKLAPSERRVADVCVERPQDVAWWSAADVAEHAETSTATVIRACQNLGFKGFQHLRMLLLRDLGSADTGSAGALTVEENGAGLVRAVFGELATDLAGALAPLDEDSFERAVRALAEAERVLVVGNGGSGPSAAAVAVRFILNGRHAEAPTDAVIQQLTAGHLTSRDVCLAVSDSGLNSVTLRPVEAARAAGATVIGVTSYARSTLVEKSDIGLVIGGGSGPWGGLGASATVVQLAFLISLQIAVCRARGGSAEAAAETFKQIVPLIHP</sequence>
<dbReference type="InterPro" id="IPR000281">
    <property type="entry name" value="HTH_RpiR"/>
</dbReference>
<evidence type="ECO:0000259" key="4">
    <source>
        <dbReference type="PROSITE" id="PS51071"/>
    </source>
</evidence>
<dbReference type="Gene3D" id="3.40.50.10490">
    <property type="entry name" value="Glucose-6-phosphate isomerase like protein, domain 1"/>
    <property type="match status" value="1"/>
</dbReference>
<dbReference type="InterPro" id="IPR036388">
    <property type="entry name" value="WH-like_DNA-bd_sf"/>
</dbReference>
<dbReference type="GO" id="GO:1901135">
    <property type="term" value="P:carbohydrate derivative metabolic process"/>
    <property type="evidence" value="ECO:0007669"/>
    <property type="project" value="InterPro"/>
</dbReference>
<dbReference type="InterPro" id="IPR009057">
    <property type="entry name" value="Homeodomain-like_sf"/>
</dbReference>
<dbReference type="AlphaFoldDB" id="A0A076EV51"/>
<dbReference type="SUPFAM" id="SSF46689">
    <property type="entry name" value="Homeodomain-like"/>
    <property type="match status" value="1"/>
</dbReference>
<dbReference type="Pfam" id="PF01380">
    <property type="entry name" value="SIS"/>
    <property type="match status" value="1"/>
</dbReference>
<dbReference type="Pfam" id="PF01418">
    <property type="entry name" value="HTH_6"/>
    <property type="match status" value="1"/>
</dbReference>
<dbReference type="PROSITE" id="PS51071">
    <property type="entry name" value="HTH_RPIR"/>
    <property type="match status" value="1"/>
</dbReference>
<dbReference type="eggNOG" id="COG1737">
    <property type="taxonomic scope" value="Bacteria"/>
</dbReference>
<dbReference type="GO" id="GO:0003677">
    <property type="term" value="F:DNA binding"/>
    <property type="evidence" value="ECO:0007669"/>
    <property type="project" value="UniProtKB-KW"/>
</dbReference>
<evidence type="ECO:0000313" key="7">
    <source>
        <dbReference type="Proteomes" id="UP000028488"/>
    </source>
</evidence>
<feature type="domain" description="SIS" evidence="5">
    <location>
        <begin position="131"/>
        <end position="271"/>
    </location>
</feature>
<dbReference type="Gene3D" id="1.10.10.10">
    <property type="entry name" value="Winged helix-like DNA-binding domain superfamily/Winged helix DNA-binding domain"/>
    <property type="match status" value="1"/>
</dbReference>
<dbReference type="PANTHER" id="PTHR30514:SF1">
    <property type="entry name" value="HTH-TYPE TRANSCRIPTIONAL REGULATOR HEXR-RELATED"/>
    <property type="match status" value="1"/>
</dbReference>
<reference evidence="6 7" key="1">
    <citation type="submission" date="2014-07" db="EMBL/GenBank/DDBJ databases">
        <title>Genome Sequence of Rhodococcus opacus Strain R7, a Biodegrader of Mono- and Polycyclic Aromatic Hydrocarbons.</title>
        <authorList>
            <person name="Di Gennaro P."/>
            <person name="Zampolli J."/>
            <person name="Presti I."/>
            <person name="Cappelletti M."/>
            <person name="D'Ursi P."/>
            <person name="Orro A."/>
            <person name="Mezzelani A."/>
            <person name="Milanesi L."/>
        </authorList>
    </citation>
    <scope>NUCLEOTIDE SEQUENCE [LARGE SCALE GENOMIC DNA]</scope>
    <source>
        <strain evidence="6 7">R7</strain>
    </source>
</reference>
<dbReference type="Proteomes" id="UP000028488">
    <property type="component" value="Chromosome"/>
</dbReference>
<keyword evidence="1" id="KW-0805">Transcription regulation</keyword>
<dbReference type="InterPro" id="IPR035472">
    <property type="entry name" value="RpiR-like_SIS"/>
</dbReference>
<dbReference type="CDD" id="cd05013">
    <property type="entry name" value="SIS_RpiR"/>
    <property type="match status" value="1"/>
</dbReference>
<evidence type="ECO:0000256" key="3">
    <source>
        <dbReference type="ARBA" id="ARBA00023163"/>
    </source>
</evidence>
<accession>A0A076EV51</accession>
<organism evidence="6 7">
    <name type="scientific">Rhodococcus opacus</name>
    <name type="common">Nocardia opaca</name>
    <dbReference type="NCBI Taxonomy" id="37919"/>
    <lineage>
        <taxon>Bacteria</taxon>
        <taxon>Bacillati</taxon>
        <taxon>Actinomycetota</taxon>
        <taxon>Actinomycetes</taxon>
        <taxon>Mycobacteriales</taxon>
        <taxon>Nocardiaceae</taxon>
        <taxon>Rhodococcus</taxon>
    </lineage>
</organism>
<dbReference type="PANTHER" id="PTHR30514">
    <property type="entry name" value="GLUCOKINASE"/>
    <property type="match status" value="1"/>
</dbReference>
<evidence type="ECO:0000313" key="6">
    <source>
        <dbReference type="EMBL" id="AII07264.1"/>
    </source>
</evidence>
<dbReference type="GO" id="GO:0003700">
    <property type="term" value="F:DNA-binding transcription factor activity"/>
    <property type="evidence" value="ECO:0007669"/>
    <property type="project" value="InterPro"/>
</dbReference>
<dbReference type="InterPro" id="IPR001347">
    <property type="entry name" value="SIS_dom"/>
</dbReference>
<keyword evidence="3" id="KW-0804">Transcription</keyword>
<dbReference type="EMBL" id="CP008947">
    <property type="protein sequence ID" value="AII07264.1"/>
    <property type="molecule type" value="Genomic_DNA"/>
</dbReference>